<keyword evidence="9" id="KW-1015">Disulfide bond</keyword>
<evidence type="ECO:0000256" key="15">
    <source>
        <dbReference type="SAM" id="Phobius"/>
    </source>
</evidence>
<dbReference type="FunFam" id="1.10.510.10:FF:000060">
    <property type="entry name" value="G-type lectin S-receptor-like serine/threonine-protein kinase"/>
    <property type="match status" value="1"/>
</dbReference>
<dbReference type="InterPro" id="IPR001245">
    <property type="entry name" value="Ser-Thr/Tyr_kinase_cat_dom"/>
</dbReference>
<dbReference type="Gene3D" id="1.10.510.10">
    <property type="entry name" value="Transferase(Phosphotransferase) domain 1"/>
    <property type="match status" value="1"/>
</dbReference>
<keyword evidence="2" id="KW-1003">Cell membrane</keyword>
<evidence type="ECO:0000256" key="12">
    <source>
        <dbReference type="ARBA" id="ARBA00048679"/>
    </source>
</evidence>
<keyword evidence="5" id="KW-0732">Signal</keyword>
<accession>A0AAE1M918</accession>
<evidence type="ECO:0000256" key="4">
    <source>
        <dbReference type="ARBA" id="ARBA00022679"/>
    </source>
</evidence>
<evidence type="ECO:0000259" key="18">
    <source>
        <dbReference type="PROSITE" id="PS50948"/>
    </source>
</evidence>
<comment type="subcellular location">
    <subcellularLocation>
        <location evidence="1">Cell membrane</location>
        <topology evidence="1">Single-pass type I membrane protein</topology>
    </subcellularLocation>
</comment>
<dbReference type="PROSITE" id="PS50927">
    <property type="entry name" value="BULB_LECTIN"/>
    <property type="match status" value="1"/>
</dbReference>
<dbReference type="InterPro" id="IPR008271">
    <property type="entry name" value="Ser/Thr_kinase_AS"/>
</dbReference>
<dbReference type="InterPro" id="IPR017441">
    <property type="entry name" value="Protein_kinase_ATP_BS"/>
</dbReference>
<dbReference type="PROSITE" id="PS00107">
    <property type="entry name" value="PROTEIN_KINASE_ATP"/>
    <property type="match status" value="1"/>
</dbReference>
<dbReference type="GO" id="GO:0005524">
    <property type="term" value="F:ATP binding"/>
    <property type="evidence" value="ECO:0007669"/>
    <property type="project" value="UniProtKB-UniRule"/>
</dbReference>
<dbReference type="PROSITE" id="PS50948">
    <property type="entry name" value="PAN"/>
    <property type="match status" value="1"/>
</dbReference>
<feature type="transmembrane region" description="Helical" evidence="15">
    <location>
        <begin position="12"/>
        <end position="30"/>
    </location>
</feature>
<keyword evidence="15" id="KW-0812">Transmembrane</keyword>
<evidence type="ECO:0000256" key="2">
    <source>
        <dbReference type="ARBA" id="ARBA00022475"/>
    </source>
</evidence>
<comment type="similarity">
    <text evidence="13">Belongs to the protein kinase superfamily. Ser/Thr protein kinase family.</text>
</comment>
<evidence type="ECO:0000256" key="10">
    <source>
        <dbReference type="ARBA" id="ARBA00023180"/>
    </source>
</evidence>
<keyword evidence="10" id="KW-0325">Glycoprotein</keyword>
<evidence type="ECO:0000256" key="1">
    <source>
        <dbReference type="ARBA" id="ARBA00004251"/>
    </source>
</evidence>
<evidence type="ECO:0000256" key="14">
    <source>
        <dbReference type="PROSITE-ProRule" id="PRU10141"/>
    </source>
</evidence>
<evidence type="ECO:0000256" key="13">
    <source>
        <dbReference type="PIRNR" id="PIRNR000641"/>
    </source>
</evidence>
<sequence length="817" mass="92359">MGFRIRSLNLNLINLLLMISIFHLILSSAMDTITSGQFIRDHDTINSENRDFKLGFFSPQNSTNRYVGIWYLSQSNIIWVANRNQPLVDAFGTVTISSNGNIVILDKQNMSVWSSNISNIATNSTVKLLNTGNLVLSGGKTGTTIWESFQDPSDIMVPKMKLSINKRTGEKVKITSWRSSSDPSLGYYSYSLERPDVPESFFWFNGTRPYHRTGPWNGSTFLGSPTMSTGWSVGHEDDGTVYLTYNVENNADFAVMGLSPQGQLWIAYWNNKREVLRQGIKGTYCDLYGICGAFGSCSAQSSPICSCLNGYEPKNLEEWNRQNWTSGCVRKKPLECARVADKQEGFVKLENMKVPDFLERSTSVTEHNCRTECMNNCTCVAYAFDLNGIGCMQWGGDLIDIQSFSIGGVDLYIRLSLTENGNAEKHSRKRTIIIAITVTMGIITLTACACFLWRLTAKYAGETDSDSQPQRMINQDEVKMDDLPLFNFEDLVIATNNFHSSNKLGHGGFGSVYKGQLRDGQQIAIKRLSKASRQGQEEFMNEVVVISKLQHRNLVRLLGCCIQQAERILIYEYMHNKSLDAILFDSIKKKELDWQKRLKIIEGISRGLLYLHRDSRIKIIHRDLKVSNILLDEELNPKISDFGLAKIFRSNEDQANTRRVAGTYGYISPEYAMQGLFSEKSDVFSFGVLVLEIVSGRSNCRLYNMERKSQTLLGYVWRLWNESNLVSFIDSEIQYQGSYEDILRCIHIGLLCVQESAKERPTMANVVSMLRCEIDKLPIPRQPAYILNEMGFNHESTLETLGLHSANLVSISDISGR</sequence>
<dbReference type="SMART" id="SM00108">
    <property type="entry name" value="B_lectin"/>
    <property type="match status" value="1"/>
</dbReference>
<dbReference type="CDD" id="cd14066">
    <property type="entry name" value="STKc_IRAK"/>
    <property type="match status" value="1"/>
</dbReference>
<keyword evidence="15" id="KW-0472">Membrane</keyword>
<dbReference type="InterPro" id="IPR000858">
    <property type="entry name" value="S_locus_glycoprot_dom"/>
</dbReference>
<reference evidence="19" key="1">
    <citation type="submission" date="2023-10" db="EMBL/GenBank/DDBJ databases">
        <title>Chromosome-level genome of the transformable northern wattle, Acacia crassicarpa.</title>
        <authorList>
            <person name="Massaro I."/>
            <person name="Sinha N.R."/>
            <person name="Poethig S."/>
            <person name="Leichty A.R."/>
        </authorList>
    </citation>
    <scope>NUCLEOTIDE SEQUENCE</scope>
    <source>
        <strain evidence="19">Acra3RX</strain>
        <tissue evidence="19">Leaf</tissue>
    </source>
</reference>
<dbReference type="CDD" id="cd01098">
    <property type="entry name" value="PAN_AP_plant"/>
    <property type="match status" value="1"/>
</dbReference>
<feature type="domain" description="Apple" evidence="18">
    <location>
        <begin position="336"/>
        <end position="416"/>
    </location>
</feature>
<keyword evidence="15" id="KW-1133">Transmembrane helix</keyword>
<evidence type="ECO:0000256" key="9">
    <source>
        <dbReference type="ARBA" id="ARBA00023157"/>
    </source>
</evidence>
<dbReference type="SUPFAM" id="SSF51110">
    <property type="entry name" value="alpha-D-mannose-specific plant lectins"/>
    <property type="match status" value="1"/>
</dbReference>
<keyword evidence="3 13" id="KW-0723">Serine/threonine-protein kinase</keyword>
<dbReference type="PROSITE" id="PS00108">
    <property type="entry name" value="PROTEIN_KINASE_ST"/>
    <property type="match status" value="1"/>
</dbReference>
<dbReference type="SMART" id="SM00473">
    <property type="entry name" value="PAN_AP"/>
    <property type="match status" value="1"/>
</dbReference>
<dbReference type="FunFam" id="2.90.10.10:FF:000001">
    <property type="entry name" value="G-type lectin S-receptor-like serine/threonine-protein kinase"/>
    <property type="match status" value="1"/>
</dbReference>
<dbReference type="AlphaFoldDB" id="A0AAE1M918"/>
<dbReference type="InterPro" id="IPR036426">
    <property type="entry name" value="Bulb-type_lectin_dom_sf"/>
</dbReference>
<dbReference type="PIRSF" id="PIRSF000641">
    <property type="entry name" value="SRK"/>
    <property type="match status" value="1"/>
</dbReference>
<dbReference type="GO" id="GO:0004674">
    <property type="term" value="F:protein serine/threonine kinase activity"/>
    <property type="evidence" value="ECO:0007669"/>
    <property type="project" value="UniProtKB-KW"/>
</dbReference>
<dbReference type="Proteomes" id="UP001293593">
    <property type="component" value="Unassembled WGS sequence"/>
</dbReference>
<dbReference type="SUPFAM" id="SSF57414">
    <property type="entry name" value="Hairpin loop containing domain-like"/>
    <property type="match status" value="1"/>
</dbReference>
<dbReference type="PANTHER" id="PTHR27002">
    <property type="entry name" value="RECEPTOR-LIKE SERINE/THREONINE-PROTEIN KINASE SD1-8"/>
    <property type="match status" value="1"/>
</dbReference>
<keyword evidence="6 13" id="KW-0547">Nucleotide-binding</keyword>
<dbReference type="EC" id="2.7.11.1" evidence="13"/>
<dbReference type="Pfam" id="PF07714">
    <property type="entry name" value="PK_Tyr_Ser-Thr"/>
    <property type="match status" value="1"/>
</dbReference>
<dbReference type="PANTHER" id="PTHR27002:SF1105">
    <property type="entry name" value="S-LOCUS LECTIN KINASE FAMILY PROTEIN"/>
    <property type="match status" value="1"/>
</dbReference>
<feature type="binding site" evidence="14">
    <location>
        <position position="526"/>
    </location>
    <ligand>
        <name>ATP</name>
        <dbReference type="ChEBI" id="CHEBI:30616"/>
    </ligand>
</feature>
<evidence type="ECO:0000256" key="11">
    <source>
        <dbReference type="ARBA" id="ARBA00047899"/>
    </source>
</evidence>
<dbReference type="SMART" id="SM00220">
    <property type="entry name" value="S_TKc"/>
    <property type="match status" value="1"/>
</dbReference>
<comment type="catalytic activity">
    <reaction evidence="11 13">
        <text>L-threonyl-[protein] + ATP = O-phospho-L-threonyl-[protein] + ADP + H(+)</text>
        <dbReference type="Rhea" id="RHEA:46608"/>
        <dbReference type="Rhea" id="RHEA-COMP:11060"/>
        <dbReference type="Rhea" id="RHEA-COMP:11605"/>
        <dbReference type="ChEBI" id="CHEBI:15378"/>
        <dbReference type="ChEBI" id="CHEBI:30013"/>
        <dbReference type="ChEBI" id="CHEBI:30616"/>
        <dbReference type="ChEBI" id="CHEBI:61977"/>
        <dbReference type="ChEBI" id="CHEBI:456216"/>
        <dbReference type="EC" id="2.7.11.1"/>
    </reaction>
</comment>
<comment type="catalytic activity">
    <reaction evidence="12 13">
        <text>L-seryl-[protein] + ATP = O-phospho-L-seryl-[protein] + ADP + H(+)</text>
        <dbReference type="Rhea" id="RHEA:17989"/>
        <dbReference type="Rhea" id="RHEA-COMP:9863"/>
        <dbReference type="Rhea" id="RHEA-COMP:11604"/>
        <dbReference type="ChEBI" id="CHEBI:15378"/>
        <dbReference type="ChEBI" id="CHEBI:29999"/>
        <dbReference type="ChEBI" id="CHEBI:30616"/>
        <dbReference type="ChEBI" id="CHEBI:83421"/>
        <dbReference type="ChEBI" id="CHEBI:456216"/>
        <dbReference type="EC" id="2.7.11.1"/>
    </reaction>
</comment>
<keyword evidence="4 13" id="KW-0808">Transferase</keyword>
<feature type="domain" description="Protein kinase" evidence="16">
    <location>
        <begin position="498"/>
        <end position="785"/>
    </location>
</feature>
<keyword evidence="8 13" id="KW-0067">ATP-binding</keyword>
<dbReference type="InterPro" id="IPR001480">
    <property type="entry name" value="Bulb-type_lectin_dom"/>
</dbReference>
<dbReference type="EMBL" id="JAWXYG010000014">
    <property type="protein sequence ID" value="KAK4253943.1"/>
    <property type="molecule type" value="Genomic_DNA"/>
</dbReference>
<comment type="caution">
    <text evidence="19">The sequence shown here is derived from an EMBL/GenBank/DDBJ whole genome shotgun (WGS) entry which is preliminary data.</text>
</comment>
<dbReference type="Gene3D" id="2.90.10.10">
    <property type="entry name" value="Bulb-type lectin domain"/>
    <property type="match status" value="1"/>
</dbReference>
<dbReference type="Pfam" id="PF08276">
    <property type="entry name" value="PAN_2"/>
    <property type="match status" value="1"/>
</dbReference>
<dbReference type="Gene3D" id="3.30.200.20">
    <property type="entry name" value="Phosphorylase Kinase, domain 1"/>
    <property type="match status" value="1"/>
</dbReference>
<evidence type="ECO:0000313" key="20">
    <source>
        <dbReference type="Proteomes" id="UP001293593"/>
    </source>
</evidence>
<keyword evidence="7 13" id="KW-0418">Kinase</keyword>
<dbReference type="GO" id="GO:0048544">
    <property type="term" value="P:recognition of pollen"/>
    <property type="evidence" value="ECO:0007669"/>
    <property type="project" value="InterPro"/>
</dbReference>
<dbReference type="InterPro" id="IPR011009">
    <property type="entry name" value="Kinase-like_dom_sf"/>
</dbReference>
<proteinExistence type="inferred from homology"/>
<feature type="transmembrane region" description="Helical" evidence="15">
    <location>
        <begin position="432"/>
        <end position="453"/>
    </location>
</feature>
<dbReference type="FunFam" id="3.30.200.20:FF:000195">
    <property type="entry name" value="G-type lectin S-receptor-like serine/threonine-protein kinase"/>
    <property type="match status" value="1"/>
</dbReference>
<dbReference type="InterPro" id="IPR024171">
    <property type="entry name" value="SRK-like_kinase"/>
</dbReference>
<evidence type="ECO:0000313" key="19">
    <source>
        <dbReference type="EMBL" id="KAK4253943.1"/>
    </source>
</evidence>
<evidence type="ECO:0000256" key="3">
    <source>
        <dbReference type="ARBA" id="ARBA00022527"/>
    </source>
</evidence>
<evidence type="ECO:0000256" key="6">
    <source>
        <dbReference type="ARBA" id="ARBA00022741"/>
    </source>
</evidence>
<evidence type="ECO:0000256" key="8">
    <source>
        <dbReference type="ARBA" id="ARBA00022840"/>
    </source>
</evidence>
<name>A0AAE1M918_9FABA</name>
<dbReference type="InterPro" id="IPR003609">
    <property type="entry name" value="Pan_app"/>
</dbReference>
<dbReference type="PROSITE" id="PS50011">
    <property type="entry name" value="PROTEIN_KINASE_DOM"/>
    <property type="match status" value="1"/>
</dbReference>
<evidence type="ECO:0000259" key="17">
    <source>
        <dbReference type="PROSITE" id="PS50927"/>
    </source>
</evidence>
<dbReference type="InterPro" id="IPR000719">
    <property type="entry name" value="Prot_kinase_dom"/>
</dbReference>
<dbReference type="CDD" id="cd00028">
    <property type="entry name" value="B_lectin"/>
    <property type="match status" value="1"/>
</dbReference>
<protein>
    <recommendedName>
        <fullName evidence="13">Receptor-like serine/threonine-protein kinase</fullName>
        <ecNumber evidence="13">2.7.11.1</ecNumber>
    </recommendedName>
</protein>
<evidence type="ECO:0000256" key="5">
    <source>
        <dbReference type="ARBA" id="ARBA00022729"/>
    </source>
</evidence>
<evidence type="ECO:0000256" key="7">
    <source>
        <dbReference type="ARBA" id="ARBA00022777"/>
    </source>
</evidence>
<dbReference type="SUPFAM" id="SSF56112">
    <property type="entry name" value="Protein kinase-like (PK-like)"/>
    <property type="match status" value="1"/>
</dbReference>
<feature type="domain" description="Bulb-type lectin" evidence="17">
    <location>
        <begin position="30"/>
        <end position="149"/>
    </location>
</feature>
<dbReference type="Pfam" id="PF00954">
    <property type="entry name" value="S_locus_glycop"/>
    <property type="match status" value="1"/>
</dbReference>
<organism evidence="19 20">
    <name type="scientific">Acacia crassicarpa</name>
    <name type="common">northern wattle</name>
    <dbReference type="NCBI Taxonomy" id="499986"/>
    <lineage>
        <taxon>Eukaryota</taxon>
        <taxon>Viridiplantae</taxon>
        <taxon>Streptophyta</taxon>
        <taxon>Embryophyta</taxon>
        <taxon>Tracheophyta</taxon>
        <taxon>Spermatophyta</taxon>
        <taxon>Magnoliopsida</taxon>
        <taxon>eudicotyledons</taxon>
        <taxon>Gunneridae</taxon>
        <taxon>Pentapetalae</taxon>
        <taxon>rosids</taxon>
        <taxon>fabids</taxon>
        <taxon>Fabales</taxon>
        <taxon>Fabaceae</taxon>
        <taxon>Caesalpinioideae</taxon>
        <taxon>mimosoid clade</taxon>
        <taxon>Acacieae</taxon>
        <taxon>Acacia</taxon>
    </lineage>
</organism>
<dbReference type="GO" id="GO:0005886">
    <property type="term" value="C:plasma membrane"/>
    <property type="evidence" value="ECO:0007669"/>
    <property type="project" value="UniProtKB-SubCell"/>
</dbReference>
<gene>
    <name evidence="19" type="ORF">QN277_009386</name>
</gene>
<keyword evidence="20" id="KW-1185">Reference proteome</keyword>
<dbReference type="Pfam" id="PF01453">
    <property type="entry name" value="B_lectin"/>
    <property type="match status" value="1"/>
</dbReference>
<evidence type="ECO:0000259" key="16">
    <source>
        <dbReference type="PROSITE" id="PS50011"/>
    </source>
</evidence>